<protein>
    <submittedName>
        <fullName evidence="1">Uncharacterized protein</fullName>
    </submittedName>
</protein>
<comment type="caution">
    <text evidence="1">The sequence shown here is derived from an EMBL/GenBank/DDBJ whole genome shotgun (WGS) entry which is preliminary data.</text>
</comment>
<dbReference type="Proteomes" id="UP000220959">
    <property type="component" value="Unassembled WGS sequence"/>
</dbReference>
<name>A0ACC9CWP3_9FIRM</name>
<keyword evidence="2" id="KW-1185">Reference proteome</keyword>
<sequence>MTIQQLRYFLALCEDLNYTHAAGRLYLSRQALRLSIAALEEELCGPLFTNRRNRLALTAKGERFRAQAAPVVEQFDRMCTQAYQDIQAPPLRLGISVALVPDYLPPLGDALEAFRQRYPGIPLEVSSLANDEVPAQLQSGALDAGLVMDLGSCAAVLARTALTKHTAALLVSRRSRFWQRQAISPAELDGETLFVPGFDPDALRPLWQAFLDADAHPKLEIGEKFYQVLYQTQEQNCLALNRFESSSTRETDNAKDVVLEGMPPICSAFLCPAQARHPCADLLCGFLKDALKAV</sequence>
<gene>
    <name evidence="1" type="ORF">CGS49_09450</name>
</gene>
<dbReference type="EMBL" id="NMTR01000021">
    <property type="protein sequence ID" value="PDX60237.1"/>
    <property type="molecule type" value="Genomic_DNA"/>
</dbReference>
<reference evidence="1 2" key="1">
    <citation type="journal article" date="2017" name="Front. Microbiol.">
        <title>New Insights into the Diversity of the Genus Faecalibacterium.</title>
        <authorList>
            <person name="Benevides L."/>
            <person name="Burman S."/>
            <person name="Martin R."/>
            <person name="Robert V."/>
            <person name="Thomas M."/>
            <person name="Miquel S."/>
            <person name="Chain F."/>
            <person name="Sokol H."/>
            <person name="Bermudez-Humaran L.G."/>
            <person name="Morrison M."/>
            <person name="Langella P."/>
            <person name="Azevedo V.A."/>
            <person name="Chatel J.M."/>
            <person name="Soares S."/>
        </authorList>
    </citation>
    <scope>NUCLEOTIDE SEQUENCE [LARGE SCALE GENOMIC DNA]</scope>
    <source>
        <strain evidence="2">CNCM I-4541</strain>
    </source>
</reference>
<accession>A0ACC9CWP3</accession>
<organism evidence="1 2">
    <name type="scientific">Faecalibacterium langellae</name>
    <dbReference type="NCBI Taxonomy" id="3435293"/>
    <lineage>
        <taxon>Bacteria</taxon>
        <taxon>Bacillati</taxon>
        <taxon>Bacillota</taxon>
        <taxon>Clostridia</taxon>
        <taxon>Eubacteriales</taxon>
        <taxon>Oscillospiraceae</taxon>
        <taxon>Faecalibacterium</taxon>
    </lineage>
</organism>
<proteinExistence type="predicted"/>
<evidence type="ECO:0000313" key="1">
    <source>
        <dbReference type="EMBL" id="PDX60237.1"/>
    </source>
</evidence>
<evidence type="ECO:0000313" key="2">
    <source>
        <dbReference type="Proteomes" id="UP000220959"/>
    </source>
</evidence>